<dbReference type="InterPro" id="IPR049630">
    <property type="entry name" value="DYDC-like_DD"/>
</dbReference>
<sequence length="153" mass="17569">MDEKEADEEQSYTQQQDTEYLKRELGDSLPRALAFVVQVQPPDPITVLALCLRKYRDLNPLQTRSEIQEVAEQQELSAVSTKREDSHYHAKMQTQLGCKLEIAEDDNCDNDCVDEYDWHTGGRGHNLTDRAVHTDITPKLTMIGDIFDDDDTR</sequence>
<dbReference type="Pfam" id="PF05186">
    <property type="entry name" value="Dpy-30"/>
    <property type="match status" value="1"/>
</dbReference>
<keyword evidence="2" id="KW-1185">Reference proteome</keyword>
<evidence type="ECO:0000313" key="1">
    <source>
        <dbReference type="EMBL" id="KAK7488575.1"/>
    </source>
</evidence>
<name>A0ABD0KP50_9CAEN</name>
<comment type="caution">
    <text evidence="1">The sequence shown here is derived from an EMBL/GenBank/DDBJ whole genome shotgun (WGS) entry which is preliminary data.</text>
</comment>
<organism evidence="1 2">
    <name type="scientific">Batillaria attramentaria</name>
    <dbReference type="NCBI Taxonomy" id="370345"/>
    <lineage>
        <taxon>Eukaryota</taxon>
        <taxon>Metazoa</taxon>
        <taxon>Spiralia</taxon>
        <taxon>Lophotrochozoa</taxon>
        <taxon>Mollusca</taxon>
        <taxon>Gastropoda</taxon>
        <taxon>Caenogastropoda</taxon>
        <taxon>Sorbeoconcha</taxon>
        <taxon>Cerithioidea</taxon>
        <taxon>Batillariidae</taxon>
        <taxon>Batillaria</taxon>
    </lineage>
</organism>
<dbReference type="CDD" id="cd22966">
    <property type="entry name" value="DD_DYDC-like"/>
    <property type="match status" value="1"/>
</dbReference>
<evidence type="ECO:0000313" key="2">
    <source>
        <dbReference type="Proteomes" id="UP001519460"/>
    </source>
</evidence>
<dbReference type="InterPro" id="IPR007858">
    <property type="entry name" value="Dpy-30_motif"/>
</dbReference>
<dbReference type="EMBL" id="JACVVK020000149">
    <property type="protein sequence ID" value="KAK7488575.1"/>
    <property type="molecule type" value="Genomic_DNA"/>
</dbReference>
<dbReference type="Proteomes" id="UP001519460">
    <property type="component" value="Unassembled WGS sequence"/>
</dbReference>
<accession>A0ABD0KP50</accession>
<reference evidence="1 2" key="1">
    <citation type="journal article" date="2023" name="Sci. Data">
        <title>Genome assembly of the Korean intertidal mud-creeper Batillaria attramentaria.</title>
        <authorList>
            <person name="Patra A.K."/>
            <person name="Ho P.T."/>
            <person name="Jun S."/>
            <person name="Lee S.J."/>
            <person name="Kim Y."/>
            <person name="Won Y.J."/>
        </authorList>
    </citation>
    <scope>NUCLEOTIDE SEQUENCE [LARGE SCALE GENOMIC DNA]</scope>
    <source>
        <strain evidence="1">Wonlab-2016</strain>
    </source>
</reference>
<gene>
    <name evidence="1" type="ORF">BaRGS_00020192</name>
</gene>
<protein>
    <submittedName>
        <fullName evidence="1">Uncharacterized protein</fullName>
    </submittedName>
</protein>
<dbReference type="AlphaFoldDB" id="A0ABD0KP50"/>
<proteinExistence type="predicted"/>